<keyword evidence="9 14" id="KW-0067">ATP-binding</keyword>
<keyword evidence="7 14" id="KW-0547">Nucleotide-binding</keyword>
<evidence type="ECO:0000256" key="13">
    <source>
        <dbReference type="ARBA" id="ARBA00048329"/>
    </source>
</evidence>
<dbReference type="STRING" id="137246.A0A401T0J9"/>
<evidence type="ECO:0000256" key="7">
    <source>
        <dbReference type="ARBA" id="ARBA00022741"/>
    </source>
</evidence>
<dbReference type="EC" id="2.7.11.25" evidence="3"/>
<dbReference type="Gene3D" id="1.10.510.10">
    <property type="entry name" value="Transferase(Phosphotransferase) domain 1"/>
    <property type="match status" value="1"/>
</dbReference>
<dbReference type="InterPro" id="IPR000719">
    <property type="entry name" value="Prot_kinase_dom"/>
</dbReference>
<dbReference type="PROSITE" id="PS50011">
    <property type="entry name" value="PROTEIN_KINASE_DOM"/>
    <property type="match status" value="1"/>
</dbReference>
<dbReference type="OMA" id="CEYFRES"/>
<evidence type="ECO:0000313" key="18">
    <source>
        <dbReference type="EMBL" id="GCC36176.1"/>
    </source>
</evidence>
<keyword evidence="19" id="KW-1185">Reference proteome</keyword>
<dbReference type="PROSITE" id="PS00107">
    <property type="entry name" value="PROTEIN_KINASE_ATP"/>
    <property type="match status" value="1"/>
</dbReference>
<feature type="compositionally biased region" description="Low complexity" evidence="16">
    <location>
        <begin position="16"/>
        <end position="25"/>
    </location>
</feature>
<dbReference type="Gene3D" id="3.30.200.20">
    <property type="entry name" value="Phosphorylase Kinase, domain 1"/>
    <property type="match status" value="1"/>
</dbReference>
<evidence type="ECO:0000256" key="16">
    <source>
        <dbReference type="SAM" id="MobiDB-lite"/>
    </source>
</evidence>
<proteinExistence type="inferred from homology"/>
<dbReference type="EMBL" id="BEZZ01000793">
    <property type="protein sequence ID" value="GCC36176.1"/>
    <property type="molecule type" value="Genomic_DNA"/>
</dbReference>
<dbReference type="PANTHER" id="PTHR11584">
    <property type="entry name" value="SERINE/THREONINE PROTEIN KINASE"/>
    <property type="match status" value="1"/>
</dbReference>
<keyword evidence="8" id="KW-0418">Kinase</keyword>
<evidence type="ECO:0000256" key="9">
    <source>
        <dbReference type="ARBA" id="ARBA00022840"/>
    </source>
</evidence>
<accession>A0A401T0J9</accession>
<dbReference type="Pfam" id="PF19039">
    <property type="entry name" value="ASK_PH"/>
    <property type="match status" value="1"/>
</dbReference>
<comment type="catalytic activity">
    <reaction evidence="13">
        <text>L-seryl-[protein] + ATP = O-phospho-L-seryl-[protein] + ADP + H(+)</text>
        <dbReference type="Rhea" id="RHEA:17989"/>
        <dbReference type="Rhea" id="RHEA-COMP:9863"/>
        <dbReference type="Rhea" id="RHEA-COMP:11604"/>
        <dbReference type="ChEBI" id="CHEBI:15378"/>
        <dbReference type="ChEBI" id="CHEBI:29999"/>
        <dbReference type="ChEBI" id="CHEBI:30616"/>
        <dbReference type="ChEBI" id="CHEBI:83421"/>
        <dbReference type="ChEBI" id="CHEBI:456216"/>
        <dbReference type="EC" id="2.7.11.25"/>
    </reaction>
</comment>
<evidence type="ECO:0000256" key="2">
    <source>
        <dbReference type="ARBA" id="ARBA00006529"/>
    </source>
</evidence>
<evidence type="ECO:0000256" key="12">
    <source>
        <dbReference type="ARBA" id="ARBA00047559"/>
    </source>
</evidence>
<evidence type="ECO:0000256" key="6">
    <source>
        <dbReference type="ARBA" id="ARBA00022723"/>
    </source>
</evidence>
<dbReference type="GO" id="GO:0005524">
    <property type="term" value="F:ATP binding"/>
    <property type="evidence" value="ECO:0007669"/>
    <property type="project" value="UniProtKB-UniRule"/>
</dbReference>
<evidence type="ECO:0000256" key="15">
    <source>
        <dbReference type="SAM" id="Coils"/>
    </source>
</evidence>
<evidence type="ECO:0000256" key="4">
    <source>
        <dbReference type="ARBA" id="ARBA00022527"/>
    </source>
</evidence>
<evidence type="ECO:0000256" key="1">
    <source>
        <dbReference type="ARBA" id="ARBA00001946"/>
    </source>
</evidence>
<dbReference type="InterPro" id="IPR017441">
    <property type="entry name" value="Protein_kinase_ATP_BS"/>
</dbReference>
<dbReference type="GO" id="GO:0004709">
    <property type="term" value="F:MAP kinase kinase kinase activity"/>
    <property type="evidence" value="ECO:0007669"/>
    <property type="project" value="UniProtKB-EC"/>
</dbReference>
<dbReference type="FunFam" id="1.10.510.10:FF:000054">
    <property type="entry name" value="Mitogen-activated protein kinase kinase kinase 5"/>
    <property type="match status" value="1"/>
</dbReference>
<keyword evidence="4" id="KW-0723">Serine/threonine-protein kinase</keyword>
<dbReference type="InterPro" id="IPR008271">
    <property type="entry name" value="Ser/Thr_kinase_AS"/>
</dbReference>
<feature type="region of interest" description="Disordered" evidence="16">
    <location>
        <begin position="1140"/>
        <end position="1161"/>
    </location>
</feature>
<evidence type="ECO:0000256" key="8">
    <source>
        <dbReference type="ARBA" id="ARBA00022777"/>
    </source>
</evidence>
<dbReference type="GO" id="GO:0046872">
    <property type="term" value="F:metal ion binding"/>
    <property type="evidence" value="ECO:0007669"/>
    <property type="project" value="UniProtKB-KW"/>
</dbReference>
<dbReference type="InterPro" id="IPR046873">
    <property type="entry name" value="HisK-N-like"/>
</dbReference>
<dbReference type="InterPro" id="IPR046872">
    <property type="entry name" value="DRHyd-ASK"/>
</dbReference>
<evidence type="ECO:0000256" key="11">
    <source>
        <dbReference type="ARBA" id="ARBA00023054"/>
    </source>
</evidence>
<keyword evidence="11 15" id="KW-0175">Coiled coil</keyword>
<evidence type="ECO:0000256" key="3">
    <source>
        <dbReference type="ARBA" id="ARBA00012406"/>
    </source>
</evidence>
<feature type="binding site" evidence="14">
    <location>
        <position position="680"/>
    </location>
    <ligand>
        <name>ATP</name>
        <dbReference type="ChEBI" id="CHEBI:30616"/>
    </ligand>
</feature>
<dbReference type="PANTHER" id="PTHR11584:SF391">
    <property type="entry name" value="MITOGEN-ACTIVATED PROTEIN KINASE KINASE KINASE 6"/>
    <property type="match status" value="1"/>
</dbReference>
<keyword evidence="6" id="KW-0479">Metal-binding</keyword>
<dbReference type="CDD" id="cd06624">
    <property type="entry name" value="STKc_ASK"/>
    <property type="match status" value="1"/>
</dbReference>
<feature type="coiled-coil region" evidence="15">
    <location>
        <begin position="1202"/>
        <end position="1232"/>
    </location>
</feature>
<keyword evidence="10" id="KW-0460">Magnesium</keyword>
<evidence type="ECO:0000256" key="5">
    <source>
        <dbReference type="ARBA" id="ARBA00022679"/>
    </source>
</evidence>
<feature type="region of interest" description="Disordered" evidence="16">
    <location>
        <begin position="1"/>
        <end position="38"/>
    </location>
</feature>
<keyword evidence="5" id="KW-0808">Transferase</keyword>
<name>A0A401T0J9_CHIPU</name>
<organism evidence="18 19">
    <name type="scientific">Chiloscyllium punctatum</name>
    <name type="common">Brownbanded bambooshark</name>
    <name type="synonym">Hemiscyllium punctatum</name>
    <dbReference type="NCBI Taxonomy" id="137246"/>
    <lineage>
        <taxon>Eukaryota</taxon>
        <taxon>Metazoa</taxon>
        <taxon>Chordata</taxon>
        <taxon>Craniata</taxon>
        <taxon>Vertebrata</taxon>
        <taxon>Chondrichthyes</taxon>
        <taxon>Elasmobranchii</taxon>
        <taxon>Galeomorphii</taxon>
        <taxon>Galeoidea</taxon>
        <taxon>Orectolobiformes</taxon>
        <taxon>Hemiscylliidae</taxon>
        <taxon>Chiloscyllium</taxon>
    </lineage>
</organism>
<sequence>MSGSERQAGGQRGSSRRGSSTSSGGAADGPGDEARSVSAGSYWQDPLAIDISRSAVPAPRVRRALRAVYVINETVSPQCQDNLSLRCLQEACEDAHAVVETVPFGRLVLGETGTLDCFYNADIAVVEMSDPYCQPSLFYHLGVRESFSMTNNVVLCCDSNLTSLQSLQDIICQRNMGCYGNYIFIPYIVTPSGKVFCCEASMMKCLTEMFQPHFNLEPLLMPLVDRLTKLLEETQINSCEYFRESIQNEIRKARETYRGQELRDALARIQQRLDSVELLSADVVMNLLLSYRDVQDLDATIKLVETLQKLPTCNVAELPNIKFHYCFALNRRNQPGDRERALSVILPVVMTGKQISSDLYCLCGRIYKDIFISSDFTDYESRDKSCYWYGMAFEHEPTLHSGINVAVFLMAAGHQFDTSPELRKIGMKLSSLLGRKGSLEKMQFYWDVGFFFGASILFNDQTKIIQASEKLYRLNAPVWYLASAMETYLLYRRFKTDTNEQPLAKQDLVDFWMEFLLSICRDKAPADTFLVLILEPTKIFQPTHLTVSSTGKDKAVSMCHVSPAEENGIHTWTFSAASIRGVSVSKCNERCCFLYVLHNFDDFQLYFPTELHCKRFCELLNSFTEESQLQVDDALRVTEELLEYKYEYTENGERLILGKGTYGIVYAGRDMNNQVRIAIKEIPERDNRYSQPLHEEIALHKRLKHRNIVQYLGSVSQDGYIKIFMEEVPGGSLSALLCSKWGPLKDNEATIIFYTRQILEGLKYLHDNQIVHRDIKGDNVLINTYSGLLKISDFGTSKRLAGINPCTETFTGTLQYMAPEIIDKGPRGYGKPADIWSLACTVIEMATGKPPFFELGEPQAAMFKVGMFKIHPEIPESMSLEAKAFLLRGFEPNPDKRATAAELLKDPFLSRKKTKPAPKPGEFYHSLSVPALGHRKEGGESRQPLDFKLSSPFLSRSCSIPGLSAKSNSPKQEFLSVLEEQVDDFSAPSSPEENAGLFLLKKDSERRDALFKILTEDCETVVQNVLEAQAQNPDSRLTSEHTRQLVNCLKDYIRTPDHKLLVKVFLNLQTKLHFDKAVLNEIQIIIFSFQDAVSVNSVIKLLRRNQIKPHWMFALDNIIRKAMQVAFSILIPESKHQIQRSFDQEADEHGTDNVPGKWSGSESDVREREVLELQMDGAGTSGVSTLSRSMSHDSQQNTCPLIVQLSQLRAESNRLLEDLAEKEREFQQLLQLTLHQKDHSLKSLRKRSESSDVYSAAPCDFRSATADSETEELTRWLVTTQIDQRTIDQIVANGYTLQDLLTDATRDDLKYAQIRGGMLCRLWAAICSHRKTNGKM</sequence>
<dbReference type="InterPro" id="IPR011009">
    <property type="entry name" value="Kinase-like_dom_sf"/>
</dbReference>
<evidence type="ECO:0000313" key="19">
    <source>
        <dbReference type="Proteomes" id="UP000287033"/>
    </source>
</evidence>
<dbReference type="Pfam" id="PF20302">
    <property type="entry name" value="HisK-N-like"/>
    <property type="match status" value="1"/>
</dbReference>
<comment type="similarity">
    <text evidence="2">Belongs to the protein kinase superfamily. STE Ser/Thr protein kinase family. MAP kinase kinase kinase subfamily.</text>
</comment>
<dbReference type="Pfam" id="PF20309">
    <property type="entry name" value="DRHyd-ASK"/>
    <property type="match status" value="1"/>
</dbReference>
<reference evidence="18 19" key="1">
    <citation type="journal article" date="2018" name="Nat. Ecol. Evol.">
        <title>Shark genomes provide insights into elasmobranch evolution and the origin of vertebrates.</title>
        <authorList>
            <person name="Hara Y"/>
            <person name="Yamaguchi K"/>
            <person name="Onimaru K"/>
            <person name="Kadota M"/>
            <person name="Koyanagi M"/>
            <person name="Keeley SD"/>
            <person name="Tatsumi K"/>
            <person name="Tanaka K"/>
            <person name="Motone F"/>
            <person name="Kageyama Y"/>
            <person name="Nozu R"/>
            <person name="Adachi N"/>
            <person name="Nishimura O"/>
            <person name="Nakagawa R"/>
            <person name="Tanegashima C"/>
            <person name="Kiyatake I"/>
            <person name="Matsumoto R"/>
            <person name="Murakumo K"/>
            <person name="Nishida K"/>
            <person name="Terakita A"/>
            <person name="Kuratani S"/>
            <person name="Sato K"/>
            <person name="Hyodo S Kuraku.S."/>
        </authorList>
    </citation>
    <scope>NUCLEOTIDE SEQUENCE [LARGE SCALE GENOMIC DNA]</scope>
</reference>
<dbReference type="OrthoDB" id="275301at2759"/>
<dbReference type="InterPro" id="IPR025136">
    <property type="entry name" value="MAP3K_TRAF-bd"/>
</dbReference>
<dbReference type="Proteomes" id="UP000287033">
    <property type="component" value="Unassembled WGS sequence"/>
</dbReference>
<dbReference type="InterPro" id="IPR043969">
    <property type="entry name" value="MAP3K_PH"/>
</dbReference>
<dbReference type="Pfam" id="PF00069">
    <property type="entry name" value="Pkinase"/>
    <property type="match status" value="1"/>
</dbReference>
<protein>
    <recommendedName>
        <fullName evidence="3">mitogen-activated protein kinase kinase kinase</fullName>
        <ecNumber evidence="3">2.7.11.25</ecNumber>
    </recommendedName>
</protein>
<dbReference type="InterPro" id="IPR013761">
    <property type="entry name" value="SAM/pointed_sf"/>
</dbReference>
<evidence type="ECO:0000256" key="14">
    <source>
        <dbReference type="PROSITE-ProRule" id="PRU10141"/>
    </source>
</evidence>
<dbReference type="PROSITE" id="PS00108">
    <property type="entry name" value="PROTEIN_KINASE_ST"/>
    <property type="match status" value="1"/>
</dbReference>
<evidence type="ECO:0000259" key="17">
    <source>
        <dbReference type="PROSITE" id="PS50011"/>
    </source>
</evidence>
<dbReference type="GO" id="GO:0033554">
    <property type="term" value="P:cellular response to stress"/>
    <property type="evidence" value="ECO:0007669"/>
    <property type="project" value="TreeGrafter"/>
</dbReference>
<gene>
    <name evidence="18" type="ORF">chiPu_0014668</name>
</gene>
<dbReference type="FunFam" id="3.30.200.20:FF:000067">
    <property type="entry name" value="Mitogen-activated protein kinase kinase kinase 5"/>
    <property type="match status" value="1"/>
</dbReference>
<comment type="catalytic activity">
    <reaction evidence="12">
        <text>L-threonyl-[protein] + ATP = O-phospho-L-threonyl-[protein] + ADP + H(+)</text>
        <dbReference type="Rhea" id="RHEA:46608"/>
        <dbReference type="Rhea" id="RHEA-COMP:11060"/>
        <dbReference type="Rhea" id="RHEA-COMP:11605"/>
        <dbReference type="ChEBI" id="CHEBI:15378"/>
        <dbReference type="ChEBI" id="CHEBI:30013"/>
        <dbReference type="ChEBI" id="CHEBI:30616"/>
        <dbReference type="ChEBI" id="CHEBI:61977"/>
        <dbReference type="ChEBI" id="CHEBI:456216"/>
        <dbReference type="EC" id="2.7.11.25"/>
    </reaction>
</comment>
<comment type="cofactor">
    <cofactor evidence="1">
        <name>Mg(2+)</name>
        <dbReference type="ChEBI" id="CHEBI:18420"/>
    </cofactor>
</comment>
<dbReference type="SMART" id="SM00220">
    <property type="entry name" value="S_TKc"/>
    <property type="match status" value="1"/>
</dbReference>
<dbReference type="SUPFAM" id="SSF47769">
    <property type="entry name" value="SAM/Pointed domain"/>
    <property type="match status" value="1"/>
</dbReference>
<dbReference type="SUPFAM" id="SSF56112">
    <property type="entry name" value="Protein kinase-like (PK-like)"/>
    <property type="match status" value="1"/>
</dbReference>
<comment type="caution">
    <text evidence="18">The sequence shown here is derived from an EMBL/GenBank/DDBJ whole genome shotgun (WGS) entry which is preliminary data.</text>
</comment>
<dbReference type="Pfam" id="PF13281">
    <property type="entry name" value="MAP3K_TRAF_bd"/>
    <property type="match status" value="1"/>
</dbReference>
<feature type="domain" description="Protein kinase" evidence="17">
    <location>
        <begin position="651"/>
        <end position="909"/>
    </location>
</feature>
<evidence type="ECO:0000256" key="10">
    <source>
        <dbReference type="ARBA" id="ARBA00022842"/>
    </source>
</evidence>